<dbReference type="GO" id="GO:0005886">
    <property type="term" value="C:plasma membrane"/>
    <property type="evidence" value="ECO:0007669"/>
    <property type="project" value="UniProtKB-SubCell"/>
</dbReference>
<feature type="transmembrane region" description="Helical" evidence="9">
    <location>
        <begin position="115"/>
        <end position="134"/>
    </location>
</feature>
<dbReference type="Proteomes" id="UP000195652">
    <property type="component" value="Chromosome"/>
</dbReference>
<feature type="transmembrane region" description="Helical" evidence="9">
    <location>
        <begin position="300"/>
        <end position="318"/>
    </location>
</feature>
<dbReference type="KEGG" id="csil:CBE74_03720"/>
<dbReference type="GO" id="GO:0022857">
    <property type="term" value="F:transmembrane transporter activity"/>
    <property type="evidence" value="ECO:0007669"/>
    <property type="project" value="InterPro"/>
</dbReference>
<dbReference type="Gene3D" id="1.10.3470.10">
    <property type="entry name" value="ABC transporter involved in vitamin B12 uptake, BtuC"/>
    <property type="match status" value="1"/>
</dbReference>
<dbReference type="SUPFAM" id="SSF81345">
    <property type="entry name" value="ABC transporter involved in vitamin B12 uptake, BtuC"/>
    <property type="match status" value="1"/>
</dbReference>
<keyword evidence="6 9" id="KW-1133">Transmembrane helix</keyword>
<keyword evidence="7 9" id="KW-0472">Membrane</keyword>
<protein>
    <submittedName>
        <fullName evidence="10">Iron chelate uptake ABC transporter family permease subunit</fullName>
    </submittedName>
</protein>
<evidence type="ECO:0000256" key="9">
    <source>
        <dbReference type="SAM" id="Phobius"/>
    </source>
</evidence>
<reference evidence="10 11" key="2">
    <citation type="journal article" date="2020" name="Antonie Van Leeuwenhoek">
        <title>Phylogenomic characterisation of a novel corynebacterial species pathogenic to animals.</title>
        <authorList>
            <person name="Moller J."/>
            <person name="Musella L."/>
            <person name="Melnikov V."/>
            <person name="Geissdorfer W."/>
            <person name="Burkovski A."/>
            <person name="Sangal V."/>
        </authorList>
    </citation>
    <scope>NUCLEOTIDE SEQUENCE [LARGE SCALE GENOMIC DNA]</scope>
    <source>
        <strain evidence="10 11">PO100/5</strain>
    </source>
</reference>
<name>A0A7Y4P8K3_9CORY</name>
<comment type="subcellular location">
    <subcellularLocation>
        <location evidence="1">Cell membrane</location>
        <topology evidence="1">Multi-pass membrane protein</topology>
    </subcellularLocation>
</comment>
<evidence type="ECO:0000256" key="5">
    <source>
        <dbReference type="ARBA" id="ARBA00022692"/>
    </source>
</evidence>
<dbReference type="PANTHER" id="PTHR30472:SF19">
    <property type="entry name" value="PETROBACTIN IMPORT SYSTEM PERMEASE PROTEIN YCLO"/>
    <property type="match status" value="1"/>
</dbReference>
<feature type="region of interest" description="Disordered" evidence="8">
    <location>
        <begin position="1"/>
        <end position="26"/>
    </location>
</feature>
<feature type="compositionally biased region" description="Polar residues" evidence="8">
    <location>
        <begin position="16"/>
        <end position="26"/>
    </location>
</feature>
<evidence type="ECO:0000256" key="7">
    <source>
        <dbReference type="ARBA" id="ARBA00023136"/>
    </source>
</evidence>
<dbReference type="RefSeq" id="WP_087453595.1">
    <property type="nucleotide sequence ID" value="NZ_CP021417.2"/>
</dbReference>
<dbReference type="EMBL" id="CP021417">
    <property type="protein sequence ID" value="ARU45756.1"/>
    <property type="molecule type" value="Genomic_DNA"/>
</dbReference>
<organism evidence="10 11">
    <name type="scientific">Corynebacterium silvaticum</name>
    <dbReference type="NCBI Taxonomy" id="2320431"/>
    <lineage>
        <taxon>Bacteria</taxon>
        <taxon>Bacillati</taxon>
        <taxon>Actinomycetota</taxon>
        <taxon>Actinomycetes</taxon>
        <taxon>Mycobacteriales</taxon>
        <taxon>Corynebacteriaceae</taxon>
        <taxon>Corynebacterium</taxon>
    </lineage>
</organism>
<keyword evidence="5 9" id="KW-0812">Transmembrane</keyword>
<feature type="transmembrane region" description="Helical" evidence="9">
    <location>
        <begin position="245"/>
        <end position="268"/>
    </location>
</feature>
<evidence type="ECO:0000256" key="6">
    <source>
        <dbReference type="ARBA" id="ARBA00022989"/>
    </source>
</evidence>
<evidence type="ECO:0000313" key="11">
    <source>
        <dbReference type="Proteomes" id="UP000195652"/>
    </source>
</evidence>
<feature type="transmembrane region" description="Helical" evidence="9">
    <location>
        <begin position="35"/>
        <end position="56"/>
    </location>
</feature>
<dbReference type="AlphaFoldDB" id="A0A7Y4P8K3"/>
<gene>
    <name evidence="10" type="ORF">CBE74_03720</name>
</gene>
<dbReference type="Pfam" id="PF01032">
    <property type="entry name" value="FecCD"/>
    <property type="match status" value="1"/>
</dbReference>
<keyword evidence="11" id="KW-1185">Reference proteome</keyword>
<dbReference type="InterPro" id="IPR037294">
    <property type="entry name" value="ABC_BtuC-like"/>
</dbReference>
<keyword evidence="3" id="KW-0813">Transport</keyword>
<feature type="transmembrane region" description="Helical" evidence="9">
    <location>
        <begin position="213"/>
        <end position="233"/>
    </location>
</feature>
<evidence type="ECO:0000256" key="4">
    <source>
        <dbReference type="ARBA" id="ARBA00022475"/>
    </source>
</evidence>
<comment type="similarity">
    <text evidence="2">Belongs to the binding-protein-dependent transport system permease family. FecCD subfamily.</text>
</comment>
<feature type="transmembrane region" description="Helical" evidence="9">
    <location>
        <begin position="274"/>
        <end position="293"/>
    </location>
</feature>
<feature type="transmembrane region" description="Helical" evidence="9">
    <location>
        <begin position="324"/>
        <end position="347"/>
    </location>
</feature>
<proteinExistence type="inferred from homology"/>
<reference evidence="10 11" key="3">
    <citation type="journal article" date="2020" name="Int. J. Syst. Evol. Microbiol.">
        <title>Corynebacterium silvaticum sp. nov., a unique group of NTTB corynebacteria in wild boar and roe deer.</title>
        <authorList>
            <person name="Dangel A."/>
            <person name="Berger A."/>
            <person name="Rau J."/>
            <person name="Eisenberg T."/>
            <person name="Kampfer P."/>
            <person name="Margos G."/>
            <person name="Contzen M."/>
            <person name="Busse H.J."/>
            <person name="Konrad R."/>
            <person name="Peters M."/>
            <person name="Sting R."/>
            <person name="Sing A."/>
        </authorList>
    </citation>
    <scope>NUCLEOTIDE SEQUENCE [LARGE SCALE GENOMIC DNA]</scope>
    <source>
        <strain evidence="10 11">PO100/5</strain>
    </source>
</reference>
<evidence type="ECO:0000256" key="1">
    <source>
        <dbReference type="ARBA" id="ARBA00004651"/>
    </source>
</evidence>
<dbReference type="InterPro" id="IPR000522">
    <property type="entry name" value="ABC_transptr_permease_BtuC"/>
</dbReference>
<sequence length="352" mass="38639">MARGLSQKVRAHDPQDSTSNRRSGAFQTRGEQRRYWIILSIVVFAGLSCAFGLLVYKNPMPFGTQRFWLIAERRTSAIIAMAVVAFCQSLATVAFQTVTNNRIITPSIMGFESLYRVIHTSTVFFFGSVGLMQSRTVPMFLLQLALMIGLSMVLYAWLLTGKNSNMHALLLIGIIIGAGLGSLATFMQRLLTPSEFDVLTARLFGSISNADPVYFPIAIPLVLVAGGTLLMLARQLNLLQLGREVAINAGMNYKVLSVLTLVLVSVLMATSTALVGPMTFLGFLVATLAYQCANTFDHRYVFPMAWALGFVILTSAYFVMNHIFYAQGVVSIIIELVGGIIFLIVILKKGRL</sequence>
<dbReference type="PANTHER" id="PTHR30472">
    <property type="entry name" value="FERRIC ENTEROBACTIN TRANSPORT SYSTEM PERMEASE PROTEIN"/>
    <property type="match status" value="1"/>
</dbReference>
<reference evidence="10 11" key="1">
    <citation type="journal article" date="2014" name="BMC Vet. Res.">
        <title>First report of Corynebacterium pseudotuberculosis from caseous lymphadenitis lesions in Black Alentejano pig (Sus scrofa domesticus).</title>
        <authorList>
            <person name="Oliveira M."/>
            <person name="Barroco C."/>
            <person name="Mottola C."/>
            <person name="Santos R."/>
            <person name="Lemsaddek A."/>
            <person name="Tavares L."/>
            <person name="Semedo-Lemsaddek T."/>
        </authorList>
    </citation>
    <scope>NUCLEOTIDE SEQUENCE [LARGE SCALE GENOMIC DNA]</scope>
    <source>
        <strain evidence="10 11">PO100/5</strain>
    </source>
</reference>
<reference evidence="10 11" key="4">
    <citation type="journal article" date="2020" name="PLoS ONE">
        <title>Taxonomic classification of strain PO100/5 shows a broader geographic distribution and genetic markers of the recently described Corynebacterium silvaticum.</title>
        <authorList>
            <person name="Viana M.V.C."/>
            <person name="Profeta R."/>
            <person name="da Silva A.L."/>
            <person name="Hurtado R."/>
            <person name="Cerqueira J.C."/>
            <person name="Ribeiro B.F.S."/>
            <person name="Almeida M.O."/>
            <person name="Morais-Rodrigues F."/>
            <person name="Soares S.C."/>
            <person name="Oliveira M."/>
            <person name="Tavares L."/>
            <person name="Figueiredo H."/>
            <person name="Wattam A.R."/>
            <person name="Barh D."/>
            <person name="Ghosh P."/>
            <person name="Silva A."/>
            <person name="Azevedo V."/>
        </authorList>
    </citation>
    <scope>NUCLEOTIDE SEQUENCE [LARGE SCALE GENOMIC DNA]</scope>
    <source>
        <strain evidence="10 11">PO100/5</strain>
    </source>
</reference>
<accession>A0A7Y4P8K3</accession>
<dbReference type="GO" id="GO:0033214">
    <property type="term" value="P:siderophore-iron import into cell"/>
    <property type="evidence" value="ECO:0007669"/>
    <property type="project" value="TreeGrafter"/>
</dbReference>
<evidence type="ECO:0000313" key="10">
    <source>
        <dbReference type="EMBL" id="ARU45756.1"/>
    </source>
</evidence>
<keyword evidence="4" id="KW-1003">Cell membrane</keyword>
<evidence type="ECO:0000256" key="8">
    <source>
        <dbReference type="SAM" id="MobiDB-lite"/>
    </source>
</evidence>
<evidence type="ECO:0000256" key="3">
    <source>
        <dbReference type="ARBA" id="ARBA00022448"/>
    </source>
</evidence>
<feature type="transmembrane region" description="Helical" evidence="9">
    <location>
        <begin position="76"/>
        <end position="95"/>
    </location>
</feature>
<evidence type="ECO:0000256" key="2">
    <source>
        <dbReference type="ARBA" id="ARBA00007935"/>
    </source>
</evidence>
<dbReference type="GeneID" id="75007379"/>
<feature type="transmembrane region" description="Helical" evidence="9">
    <location>
        <begin position="166"/>
        <end position="187"/>
    </location>
</feature>
<dbReference type="OrthoDB" id="9796260at2"/>
<feature type="transmembrane region" description="Helical" evidence="9">
    <location>
        <begin position="140"/>
        <end position="159"/>
    </location>
</feature>